<dbReference type="Proteomes" id="UP000807370">
    <property type="component" value="Unassembled WGS sequence"/>
</dbReference>
<dbReference type="RefSeq" id="WP_197959532.1">
    <property type="nucleotide sequence ID" value="NZ_JACCHP010000006.1"/>
</dbReference>
<keyword evidence="4" id="KW-0378">Hydrolase</keyword>
<dbReference type="Gene3D" id="3.90.850.10">
    <property type="entry name" value="Fumarylacetoacetase-like, C-terminal domain"/>
    <property type="match status" value="1"/>
</dbReference>
<dbReference type="Pfam" id="PF01557">
    <property type="entry name" value="FAA_hydrolase"/>
    <property type="match status" value="1"/>
</dbReference>
<organism evidence="4 5">
    <name type="scientific">Bradyrhizobium agreste</name>
    <dbReference type="NCBI Taxonomy" id="2751811"/>
    <lineage>
        <taxon>Bacteria</taxon>
        <taxon>Pseudomonadati</taxon>
        <taxon>Pseudomonadota</taxon>
        <taxon>Alphaproteobacteria</taxon>
        <taxon>Hyphomicrobiales</taxon>
        <taxon>Nitrobacteraceae</taxon>
        <taxon>Bradyrhizobium</taxon>
    </lineage>
</organism>
<proteinExistence type="inferred from homology"/>
<keyword evidence="2" id="KW-0479">Metal-binding</keyword>
<evidence type="ECO:0000256" key="2">
    <source>
        <dbReference type="ARBA" id="ARBA00022723"/>
    </source>
</evidence>
<dbReference type="InterPro" id="IPR011234">
    <property type="entry name" value="Fumarylacetoacetase-like_C"/>
</dbReference>
<dbReference type="InterPro" id="IPR036663">
    <property type="entry name" value="Fumarylacetoacetase_C_sf"/>
</dbReference>
<accession>A0ABS0PLX6</accession>
<protein>
    <submittedName>
        <fullName evidence="4">Fumarylacetoacetate hydrolase family protein</fullName>
    </submittedName>
</protein>
<dbReference type="PANTHER" id="PTHR42796">
    <property type="entry name" value="FUMARYLACETOACETATE HYDROLASE DOMAIN-CONTAINING PROTEIN 2A-RELATED"/>
    <property type="match status" value="1"/>
</dbReference>
<evidence type="ECO:0000313" key="5">
    <source>
        <dbReference type="Proteomes" id="UP000807370"/>
    </source>
</evidence>
<evidence type="ECO:0000259" key="3">
    <source>
        <dbReference type="Pfam" id="PF01557"/>
    </source>
</evidence>
<dbReference type="PANTHER" id="PTHR42796:SF4">
    <property type="entry name" value="FUMARYLACETOACETATE HYDROLASE DOMAIN-CONTAINING PROTEIN 2A"/>
    <property type="match status" value="1"/>
</dbReference>
<comment type="similarity">
    <text evidence="1">Belongs to the FAH family.</text>
</comment>
<name>A0ABS0PLX6_9BRAD</name>
<dbReference type="InterPro" id="IPR051121">
    <property type="entry name" value="FAH"/>
</dbReference>
<reference evidence="4 5" key="1">
    <citation type="submission" date="2020-07" db="EMBL/GenBank/DDBJ databases">
        <title>Bradyrhizobium diversity isolated from nodules of indigenous legumes of Western Australia.</title>
        <authorList>
            <person name="Klepa M.S."/>
        </authorList>
    </citation>
    <scope>NUCLEOTIDE SEQUENCE [LARGE SCALE GENOMIC DNA]</scope>
    <source>
        <strain evidence="4 5">CNPSo 4010</strain>
    </source>
</reference>
<sequence length="288" mass="30814">MKLLSFIVDGRPSFGVIKDNGVVDLGARMAGCATLRQLLEAGRLAEAARLAASAAPDHALDRISFAPVIPDPGKIICVGLNYRDHVAETGRTVTEKPALFARFACSQVGHLQPIVKPKVSEDFDYEGELALVIGKAGRHIPPGRALDHVAGYSCYNEGSIRDWQRHTSQFLAGKTFAESGSFGPWLVTTDEIPDPSKLTLQTRLNGNVVQDTTTDLMITAIPELIAYISTICPLVPGDVIVTGTPGGVGAKRTPPLWMRPGDTVEVEISGIGTLRNTVIAEPPDLQAR</sequence>
<dbReference type="EMBL" id="JACCHP010000006">
    <property type="protein sequence ID" value="MBH5398206.1"/>
    <property type="molecule type" value="Genomic_DNA"/>
</dbReference>
<keyword evidence="5" id="KW-1185">Reference proteome</keyword>
<feature type="domain" description="Fumarylacetoacetase-like C-terminal" evidence="3">
    <location>
        <begin position="74"/>
        <end position="278"/>
    </location>
</feature>
<evidence type="ECO:0000256" key="1">
    <source>
        <dbReference type="ARBA" id="ARBA00010211"/>
    </source>
</evidence>
<evidence type="ECO:0000313" key="4">
    <source>
        <dbReference type="EMBL" id="MBH5398206.1"/>
    </source>
</evidence>
<dbReference type="SUPFAM" id="SSF56529">
    <property type="entry name" value="FAH"/>
    <property type="match status" value="1"/>
</dbReference>
<comment type="caution">
    <text evidence="4">The sequence shown here is derived from an EMBL/GenBank/DDBJ whole genome shotgun (WGS) entry which is preliminary data.</text>
</comment>
<dbReference type="GO" id="GO:0016787">
    <property type="term" value="F:hydrolase activity"/>
    <property type="evidence" value="ECO:0007669"/>
    <property type="project" value="UniProtKB-KW"/>
</dbReference>
<gene>
    <name evidence="4" type="ORF">HZZ13_10435</name>
</gene>